<sequence>MAEDIDVASHYGIQNAFPDQWPAELDEDDVSETDDVATGAGPKSNRRSTRYSALAGLNSRSMRTGSMRTGASGDNISVKDEPDPLGSSDSVMHILKQRRIPVDEDPRLRNRYLLSSTSFSPALFLAQAHQNASTDSLLEGLAFLSRSIDQKSASLKVLVEANFERFVRAKATIDSVYTEMRDQGAAKVRPQSHRASGQYRYSLAGAAPPAPAPAAKKTALTKEAEYGVKGIRTPLVEASVKAEELWGPALGGRDREQNLYALVNAVERNRAVYEVGGNIARAIKQRDYQSVFDEYRRAKTLRNEARQLADRATTRGRQLIDQESHTMLATGRMWVDVEQQVEAFKRDLWHRLSDVNASSSHMTAAGPVEEHMELIGALLELGVEDNPVWIWLLSRYDLLKTKIVTFCERSSVEIEILRRRLAMGEKPSTQVMTTFLRVTTRDGADSQDRLDTDQIIELWECINTYLTKLLSMQTGLLGEVTEFWETAQSFINGSKQKMLPAGFEGESRKHHRLSSDGVRQLQDGIIELVDLIRKSVLSLFVDPPPEDISLLASPLPPSPITPISRITPTESRFKLDPKNLPPPSPRRGEAWEEFAFWPPYSNSLSSVHYLSKFLILIGTAASDMSAMSPIETGSTSYDRLKNLVSLSRERCVRAACAAWNKDAENCKMLEDWTRDPERRELTKMPGFFVAFESSVLSGMQKILYISEAMSKAGSVDVVTPPPAKLLQMVRTQFVTSVYKALSGLVENAERPVKMADEEEWALKPTVPVRSIDAASSIITTDNVDARNRNIRMLLTLSNLKALQTDFVPQLVSNFETAFSVKLTDEANTIRDVLGQIDDRLFQSYTNPTSATLHTIIQEGITAADWVPNTSRPEQVKPYVYATMLTLVLVHTEITTTIPVQPGTSLSSTSSSSAQANPLLTSVLTYLVTKISTSLLTAFQSRSKYTLPALMQATLDTEFIAQTMAQYVTEEASSIQSQIYLELDRRTNNEARTKLQAELGEMRGILKKLREHTKGEFACFRKVKSGGVKGTTQ</sequence>
<dbReference type="AlphaFoldDB" id="A0A093V3C1"/>
<dbReference type="PANTHER" id="PTHR13043">
    <property type="entry name" value="EXOCYST COMPLEX COMPONENT SEC5"/>
    <property type="match status" value="1"/>
</dbReference>
<evidence type="ECO:0000256" key="1">
    <source>
        <dbReference type="ARBA" id="ARBA00010578"/>
    </source>
</evidence>
<dbReference type="InterPro" id="IPR029175">
    <property type="entry name" value="EXOC2/Sec5"/>
</dbReference>
<keyword evidence="2 4" id="KW-0813">Transport</keyword>
<dbReference type="GO" id="GO:0015031">
    <property type="term" value="P:protein transport"/>
    <property type="evidence" value="ECO:0007669"/>
    <property type="project" value="UniProtKB-KW"/>
</dbReference>
<gene>
    <name evidence="7" type="ORF">GQ26_0640040</name>
</gene>
<dbReference type="GO" id="GO:0006887">
    <property type="term" value="P:exocytosis"/>
    <property type="evidence" value="ECO:0007669"/>
    <property type="project" value="UniProtKB-KW"/>
</dbReference>
<evidence type="ECO:0000256" key="2">
    <source>
        <dbReference type="ARBA" id="ARBA00022448"/>
    </source>
</evidence>
<dbReference type="InterPro" id="IPR039481">
    <property type="entry name" value="EXOC2/Sec5_N_dom"/>
</dbReference>
<comment type="function">
    <text evidence="4">Component of the exocyst complex involved in the docking of exocytic vesicles with fusion sites on the plasma membrane.</text>
</comment>
<keyword evidence="3 4" id="KW-0268">Exocytosis</keyword>
<keyword evidence="4" id="KW-0653">Protein transport</keyword>
<dbReference type="Pfam" id="PF15469">
    <property type="entry name" value="Sec5"/>
    <property type="match status" value="1"/>
</dbReference>
<accession>A0A093V3C1</accession>
<reference key="1">
    <citation type="journal article" date="2014" name="PLoS Genet.">
        <title>Signature Gene Expression Reveals Novel Clues to the Molecular Mechanisms of Dimorphic Transition in Penicillium marneffei.</title>
        <authorList>
            <person name="Yang E."/>
            <person name="Wang G."/>
            <person name="Cai J."/>
            <person name="Woo P.C."/>
            <person name="Lau S.K."/>
            <person name="Yuen K.-Y."/>
            <person name="Chow W.-N."/>
            <person name="Lin X."/>
        </authorList>
    </citation>
    <scope>NUCLEOTIDE SEQUENCE [LARGE SCALE GENOMIC DNA]</scope>
    <source>
        <strain>PM1</strain>
    </source>
</reference>
<evidence type="ECO:0000256" key="5">
    <source>
        <dbReference type="SAM" id="MobiDB-lite"/>
    </source>
</evidence>
<dbReference type="HOGENOM" id="CLU_011308_0_0_1"/>
<comment type="similarity">
    <text evidence="1 4">Belongs to the SEC5 family.</text>
</comment>
<feature type="compositionally biased region" description="Polar residues" evidence="5">
    <location>
        <begin position="58"/>
        <end position="75"/>
    </location>
</feature>
<dbReference type="eggNOG" id="KOG2347">
    <property type="taxonomic scope" value="Eukaryota"/>
</dbReference>
<dbReference type="GO" id="GO:0006893">
    <property type="term" value="P:Golgi to plasma membrane transport"/>
    <property type="evidence" value="ECO:0007669"/>
    <property type="project" value="UniProtKB-UniRule"/>
</dbReference>
<dbReference type="EMBL" id="JPOX01000064">
    <property type="protein sequence ID" value="KFX41276.1"/>
    <property type="molecule type" value="Genomic_DNA"/>
</dbReference>
<evidence type="ECO:0000259" key="6">
    <source>
        <dbReference type="Pfam" id="PF15469"/>
    </source>
</evidence>
<reference evidence="7" key="2">
    <citation type="journal article" date="2014" name="PLoS Genet.">
        <title>Signature gene expression reveals novel clues to the molecular mechanisms of dimorphic transition in Penicillium marneffei.</title>
        <authorList>
            <person name="Yang E."/>
            <person name="Wang G."/>
            <person name="Cai J."/>
            <person name="Woo P.C."/>
            <person name="Lau S.K."/>
            <person name="Yuen K.-Y."/>
            <person name="Chow W.-N."/>
            <person name="Lin X."/>
        </authorList>
    </citation>
    <scope>NUCLEOTIDE SEQUENCE</scope>
    <source>
        <strain evidence="7">PM1</strain>
    </source>
</reference>
<evidence type="ECO:0000256" key="4">
    <source>
        <dbReference type="RuleBase" id="RU365069"/>
    </source>
</evidence>
<proteinExistence type="inferred from homology"/>
<dbReference type="GO" id="GO:0000145">
    <property type="term" value="C:exocyst"/>
    <property type="evidence" value="ECO:0007669"/>
    <property type="project" value="UniProtKB-UniRule"/>
</dbReference>
<dbReference type="PANTHER" id="PTHR13043:SF1">
    <property type="entry name" value="EXOCYST COMPLEX COMPONENT 2"/>
    <property type="match status" value="1"/>
</dbReference>
<evidence type="ECO:0000313" key="7">
    <source>
        <dbReference type="EMBL" id="KFX41276.1"/>
    </source>
</evidence>
<organism evidence="7">
    <name type="scientific">Talaromyces marneffei PM1</name>
    <dbReference type="NCBI Taxonomy" id="1077442"/>
    <lineage>
        <taxon>Eukaryota</taxon>
        <taxon>Fungi</taxon>
        <taxon>Dikarya</taxon>
        <taxon>Ascomycota</taxon>
        <taxon>Pezizomycotina</taxon>
        <taxon>Eurotiomycetes</taxon>
        <taxon>Eurotiomycetidae</taxon>
        <taxon>Eurotiales</taxon>
        <taxon>Trichocomaceae</taxon>
        <taxon>Talaromyces</taxon>
        <taxon>Talaromyces sect. Talaromyces</taxon>
    </lineage>
</organism>
<feature type="compositionally biased region" description="Acidic residues" evidence="5">
    <location>
        <begin position="24"/>
        <end position="35"/>
    </location>
</feature>
<name>A0A093V3C1_TALMA</name>
<feature type="domain" description="Exocyst complex component EXOC2/Sec5 N-terminal" evidence="6">
    <location>
        <begin position="82"/>
        <end position="1019"/>
    </location>
</feature>
<evidence type="ECO:0000256" key="3">
    <source>
        <dbReference type="ARBA" id="ARBA00022483"/>
    </source>
</evidence>
<feature type="region of interest" description="Disordered" evidence="5">
    <location>
        <begin position="18"/>
        <end position="85"/>
    </location>
</feature>
<comment type="subunit">
    <text evidence="4">Component of the exocyst complex.</text>
</comment>
<protein>
    <recommendedName>
        <fullName evidence="4">Exocyst complex component SEC5</fullName>
    </recommendedName>
</protein>
<comment type="caution">
    <text evidence="7">The sequence shown here is derived from an EMBL/GenBank/DDBJ whole genome shotgun (WGS) entry which is preliminary data.</text>
</comment>